<proteinExistence type="predicted"/>
<protein>
    <submittedName>
        <fullName evidence="1">Uncharacterized protein</fullName>
    </submittedName>
</protein>
<dbReference type="Proteomes" id="UP001430953">
    <property type="component" value="Unassembled WGS sequence"/>
</dbReference>
<organism evidence="1 2">
    <name type="scientific">Cardiocondyla obscurior</name>
    <dbReference type="NCBI Taxonomy" id="286306"/>
    <lineage>
        <taxon>Eukaryota</taxon>
        <taxon>Metazoa</taxon>
        <taxon>Ecdysozoa</taxon>
        <taxon>Arthropoda</taxon>
        <taxon>Hexapoda</taxon>
        <taxon>Insecta</taxon>
        <taxon>Pterygota</taxon>
        <taxon>Neoptera</taxon>
        <taxon>Endopterygota</taxon>
        <taxon>Hymenoptera</taxon>
        <taxon>Apocrita</taxon>
        <taxon>Aculeata</taxon>
        <taxon>Formicoidea</taxon>
        <taxon>Formicidae</taxon>
        <taxon>Myrmicinae</taxon>
        <taxon>Cardiocondyla</taxon>
    </lineage>
</organism>
<comment type="caution">
    <text evidence="1">The sequence shown here is derived from an EMBL/GenBank/DDBJ whole genome shotgun (WGS) entry which is preliminary data.</text>
</comment>
<accession>A0AAW2H396</accession>
<name>A0AAW2H396_9HYME</name>
<dbReference type="AlphaFoldDB" id="A0AAW2H396"/>
<gene>
    <name evidence="1" type="ORF">PUN28_001054</name>
</gene>
<dbReference type="EMBL" id="JADYXP020000001">
    <property type="protein sequence ID" value="KAL0133842.1"/>
    <property type="molecule type" value="Genomic_DNA"/>
</dbReference>
<reference evidence="1 2" key="1">
    <citation type="submission" date="2023-03" db="EMBL/GenBank/DDBJ databases">
        <title>High recombination rates correlate with genetic variation in Cardiocondyla obscurior ants.</title>
        <authorList>
            <person name="Errbii M."/>
        </authorList>
    </citation>
    <scope>NUCLEOTIDE SEQUENCE [LARGE SCALE GENOMIC DNA]</scope>
    <source>
        <strain evidence="1">Alpha-2009</strain>
        <tissue evidence="1">Whole body</tissue>
    </source>
</reference>
<keyword evidence="2" id="KW-1185">Reference proteome</keyword>
<evidence type="ECO:0000313" key="2">
    <source>
        <dbReference type="Proteomes" id="UP001430953"/>
    </source>
</evidence>
<evidence type="ECO:0000313" key="1">
    <source>
        <dbReference type="EMBL" id="KAL0133842.1"/>
    </source>
</evidence>
<sequence length="90" mass="10709">MQSYVLGNAHFCNETIPDWPFAFKNQREFAGVPTLAPFPSPLVVPSLRKYAHELHRSCAYMHTRVHIHVYIYIYYRYNSLTEIYTRTRGR</sequence>